<feature type="compositionally biased region" description="Polar residues" evidence="1">
    <location>
        <begin position="453"/>
        <end position="464"/>
    </location>
</feature>
<feature type="region of interest" description="Disordered" evidence="1">
    <location>
        <begin position="125"/>
        <end position="159"/>
    </location>
</feature>
<evidence type="ECO:0000313" key="3">
    <source>
        <dbReference type="Proteomes" id="UP000737018"/>
    </source>
</evidence>
<dbReference type="Pfam" id="PF03004">
    <property type="entry name" value="Transposase_24"/>
    <property type="match status" value="1"/>
</dbReference>
<evidence type="ECO:0008006" key="4">
    <source>
        <dbReference type="Google" id="ProtNLM"/>
    </source>
</evidence>
<evidence type="ECO:0000256" key="1">
    <source>
        <dbReference type="SAM" id="MobiDB-lite"/>
    </source>
</evidence>
<gene>
    <name evidence="2" type="ORF">CMV_015122</name>
</gene>
<dbReference type="Proteomes" id="UP000737018">
    <property type="component" value="Unassembled WGS sequence"/>
</dbReference>
<feature type="compositionally biased region" description="Acidic residues" evidence="1">
    <location>
        <begin position="489"/>
        <end position="498"/>
    </location>
</feature>
<keyword evidence="3" id="KW-1185">Reference proteome</keyword>
<sequence>MPHRNKQTLFCIFPIPVLRQSIDAASILHFKPYLVDSHYTSWVVPARPPVHHREAKNETKDKGVRFAQSFIAFGDPSVKGMARKVKRKGKGISESQDSQLQEAQLTRPSLDHNEVCEQELSQILRPSSEPQTDEGAPQASNSIIIGTNVGKKRGRGKAKGINAGDGEIEVEIYDGKIITPKATREITILFHQKLNGAWTNFTEYPNSELETLYARYRAQRFKHKQPDEEVKKAFVESVKHRYSDWMFRIRNPIFQKYEKKEDRYKNGPSFIPTTFWKEMVDKWMVKDWGETSLTNKGNRNKSKIFSTTGSVPMAKYRYEMYLETGSEPSPIDCFKKFHTKKNGKEWATDHAKTLYEKMDAIKAKAVSEGTKTNDYQIFREVVGEPSHGRILGMGIGIKAKDVYGLTSSGKGCSKRCREDFTKEKEDLEARLREEMDSKLAKVVEKLEEKFAQKLQSMGIPQQSDIDPATTDGTSRDEEHNSNNNIEVENNLESDSEED</sequence>
<accession>A0A8J4QWP9</accession>
<feature type="region of interest" description="Disordered" evidence="1">
    <location>
        <begin position="453"/>
        <end position="498"/>
    </location>
</feature>
<proteinExistence type="predicted"/>
<protein>
    <recommendedName>
        <fullName evidence="4">Transposase</fullName>
    </recommendedName>
</protein>
<feature type="compositionally biased region" description="Polar residues" evidence="1">
    <location>
        <begin position="93"/>
        <end position="107"/>
    </location>
</feature>
<dbReference type="AlphaFoldDB" id="A0A8J4QWP9"/>
<organism evidence="2 3">
    <name type="scientific">Castanea mollissima</name>
    <name type="common">Chinese chestnut</name>
    <dbReference type="NCBI Taxonomy" id="60419"/>
    <lineage>
        <taxon>Eukaryota</taxon>
        <taxon>Viridiplantae</taxon>
        <taxon>Streptophyta</taxon>
        <taxon>Embryophyta</taxon>
        <taxon>Tracheophyta</taxon>
        <taxon>Spermatophyta</taxon>
        <taxon>Magnoliopsida</taxon>
        <taxon>eudicotyledons</taxon>
        <taxon>Gunneridae</taxon>
        <taxon>Pentapetalae</taxon>
        <taxon>rosids</taxon>
        <taxon>fabids</taxon>
        <taxon>Fagales</taxon>
        <taxon>Fagaceae</taxon>
        <taxon>Castanea</taxon>
    </lineage>
</organism>
<evidence type="ECO:0000313" key="2">
    <source>
        <dbReference type="EMBL" id="KAF3960142.1"/>
    </source>
</evidence>
<feature type="region of interest" description="Disordered" evidence="1">
    <location>
        <begin position="87"/>
        <end position="110"/>
    </location>
</feature>
<dbReference type="PANTHER" id="PTHR33499">
    <property type="entry name" value="OS12G0282400 PROTEIN-RELATED"/>
    <property type="match status" value="1"/>
</dbReference>
<dbReference type="OrthoDB" id="1674573at2759"/>
<name>A0A8J4QWP9_9ROSI</name>
<dbReference type="EMBL" id="JRKL02002173">
    <property type="protein sequence ID" value="KAF3960142.1"/>
    <property type="molecule type" value="Genomic_DNA"/>
</dbReference>
<dbReference type="InterPro" id="IPR004252">
    <property type="entry name" value="Probable_transposase_24"/>
</dbReference>
<dbReference type="PANTHER" id="PTHR33499:SF43">
    <property type="entry name" value="TRANSPOSASE, PTTA_EN_SPM, PLANT"/>
    <property type="match status" value="1"/>
</dbReference>
<reference evidence="2" key="1">
    <citation type="submission" date="2020-03" db="EMBL/GenBank/DDBJ databases">
        <title>Castanea mollissima Vanexum genome sequencing.</title>
        <authorList>
            <person name="Staton M."/>
        </authorList>
    </citation>
    <scope>NUCLEOTIDE SEQUENCE</scope>
    <source>
        <tissue evidence="2">Leaf</tissue>
    </source>
</reference>
<comment type="caution">
    <text evidence="2">The sequence shown here is derived from an EMBL/GenBank/DDBJ whole genome shotgun (WGS) entry which is preliminary data.</text>
</comment>